<evidence type="ECO:0000256" key="1">
    <source>
        <dbReference type="ARBA" id="ARBA00004123"/>
    </source>
</evidence>
<dbReference type="PANTHER" id="PTHR15180:SF1">
    <property type="entry name" value="GENERAL TRANSCRIPTION FACTOR 3C POLYPEPTIDE 1"/>
    <property type="match status" value="1"/>
</dbReference>
<protein>
    <recommendedName>
        <fullName evidence="16">B-block binding subunit of TFIIIC domain-containing protein</fullName>
    </recommendedName>
</protein>
<feature type="domain" description="B-block binding subunit of TFIIIC" evidence="7">
    <location>
        <begin position="106"/>
        <end position="180"/>
    </location>
</feature>
<dbReference type="SUPFAM" id="SSF46785">
    <property type="entry name" value="Winged helix' DNA-binding domain"/>
    <property type="match status" value="1"/>
</dbReference>
<dbReference type="OrthoDB" id="986153at2759"/>
<proteinExistence type="predicted"/>
<gene>
    <name evidence="14" type="ORF">HRI_000906700</name>
</gene>
<sequence>MDAIISSAVEEICSKGRDGVALCSLCSKLASSVEIKRALWANLLQIPTLQFRKRNRVYDRNDSSIQRYDDAEKLDLIVVAKDKLWDNFLGIYDLSLGGEEKEFHQQRLVLERIAGARTNGITQSQLSKEFGIAGNKFFYLVKKLEKRGLIIRQEALERTRGSGKQGQTTKLIHLYRYAKQLRSQEIFEVTKDEGTVSKEDSNVEHIEEDVLVNDNVPLMKAICDKLEEAHGKVLVMSDIKHDLGYLGSRQAKHRWMKIYDRLKNAGVVEETCVKVNGKDKRCLHLLKKFSCSDFEKNTIRCVEGKELKLGRCQITNQLVELPIDHQIYDTIDATGSKGMLITEVGKRFGIEKKPNHRNCFAMSNKFGMPMQMELHNKCHEYRIRTARNSESSNVIQSKSKDIFSKNSSLGVVNPRCSGGSALISDLWNSESDTLRKTNNYENEMNLSSCSQRDSEASNSISHTCKPQELIDETRTVFPNRTVHSVKSATLMLKPCQFLTVDSARREQRILELLQVEKIVLRTEVYRFLVNLEKDKGTTMDRKTVDKILCKLANEGKCKYIDLDIHEIMDTSVNRKVKVVLHPSIQSLSSEVIGVIRARIKSFSKLAHGKASFRKKNNNSVRLLDCVQITQTYDSSNSLSIRTEAMRANGFIFSKMVRARLLHGFLWDYAHGLSARGDVLSYGRQDNDLQNPYVTHNLFDMEGATKGLPLELFLQVVGSTVIVDNMKEKFKKGVCLCELSIQEYNDLNGTSAIRRLSSIVSILQRLKLIRLVTRGSSDAGVILSHSGHVYALELKPYIEEPLLVATHSNSGFLDLFPEQEIVRHEFILSNRDDIDEYWQFLEYTYAGVDPKAASHAFPGSTVHEIFGYRSWTALRRMTVGQHAMLLKLLAKSKFNEKLPYKKCKEIAKNLNLTMEQVLCVYYAKLRRRKRNQNLNAQETESQPMVISSFSRKRKRSAKARVLKRRKVGNETGSFSQKNIPESAGNEKDFVGEENKILAFPQEHESQLQGQEEDQWKDSERSGVNGDKYHSPTDHSAYSKLNSVRTKRFQWTDDADRQLIIQYVKNTVGLGANLTEEGRLSYGNLPVHPSACYSRMRSLKKNSRFKESLRSLCDMLSKQQEKQLEQMEKGSMGDDNCGPLMPSSSGAVIKRSWFEGIECNKSTGFLDSDSFSEEKINFALEEVLRNRQENLLKAPRNANVCDYRFPLHTGSNAARFSRWLLEHEKDFMRGGIDLAADLKCGETFHLFALVFSGELFIFPSIPVEGVGEAEFTRGLYAPIIDDSSIDYRREKGFPDIKLSVHRALVPRVVSLESSFKNRENFCDEHFIDGNYLGSNTGTLEVGSTSSHSEIVKKNLNFEHTVPTPGDSCKSPWELMVNHAAHLMPLPSSREHVGSLSVEVFKSVYTAIQKAGDQGLTIGEVSRVMNTLGEKNAEIVIDVLQKFGQAEKVIFDGSLRFIAQSTMQGNSKKKVLKRIISRAFRIVMQNPGILEVDIIRKMDLPMLNSQPLKKLLRLMVRCKHLIVKKKHESKRTGVPALLGSLIGGNSTKCELIYREHFFANPKSTFLL</sequence>
<keyword evidence="4" id="KW-0804">Transcription</keyword>
<evidence type="ECO:0000259" key="12">
    <source>
        <dbReference type="Pfam" id="PF24657"/>
    </source>
</evidence>
<feature type="domain" description="General transcription factor 3C polypeptide 1 winged-helix" evidence="8">
    <location>
        <begin position="1"/>
        <end position="92"/>
    </location>
</feature>
<dbReference type="InterPro" id="IPR056064">
    <property type="entry name" value="DUF7647"/>
</dbReference>
<dbReference type="GO" id="GO:0000127">
    <property type="term" value="C:transcription factor TFIIIC complex"/>
    <property type="evidence" value="ECO:0007669"/>
    <property type="project" value="InterPro"/>
</dbReference>
<dbReference type="PANTHER" id="PTHR15180">
    <property type="entry name" value="GENERAL TRANSCRIPTION FACTOR 3C POLYPEPTIDE 1"/>
    <property type="match status" value="1"/>
</dbReference>
<dbReference type="InterPro" id="IPR056062">
    <property type="entry name" value="DUF7645"/>
</dbReference>
<evidence type="ECO:0000259" key="10">
    <source>
        <dbReference type="Pfam" id="PF24538"/>
    </source>
</evidence>
<evidence type="ECO:0000313" key="15">
    <source>
        <dbReference type="Proteomes" id="UP001165190"/>
    </source>
</evidence>
<name>A0A9W7H7H9_HIBTR</name>
<evidence type="ECO:0000259" key="13">
    <source>
        <dbReference type="Pfam" id="PF24658"/>
    </source>
</evidence>
<dbReference type="GO" id="GO:0042791">
    <property type="term" value="P:5S class rRNA transcription by RNA polymerase III"/>
    <property type="evidence" value="ECO:0007669"/>
    <property type="project" value="TreeGrafter"/>
</dbReference>
<evidence type="ECO:0000259" key="9">
    <source>
        <dbReference type="Pfam" id="PF24101"/>
    </source>
</evidence>
<accession>A0A9W7H7H9</accession>
<evidence type="ECO:0000259" key="8">
    <source>
        <dbReference type="Pfam" id="PF23704"/>
    </source>
</evidence>
<evidence type="ECO:0000256" key="2">
    <source>
        <dbReference type="ARBA" id="ARBA00022553"/>
    </source>
</evidence>
<comment type="subcellular location">
    <subcellularLocation>
        <location evidence="1">Nucleus</location>
    </subcellularLocation>
</comment>
<dbReference type="Pfam" id="PF23704">
    <property type="entry name" value="WHD_GTF3C1_N"/>
    <property type="match status" value="1"/>
</dbReference>
<dbReference type="InterPro" id="IPR056467">
    <property type="entry name" value="eWH_GTF3C1"/>
</dbReference>
<dbReference type="InterPro" id="IPR036388">
    <property type="entry name" value="WH-like_DNA-bd_sf"/>
</dbReference>
<keyword evidence="15" id="KW-1185">Reference proteome</keyword>
<evidence type="ECO:0000256" key="3">
    <source>
        <dbReference type="ARBA" id="ARBA00023125"/>
    </source>
</evidence>
<comment type="caution">
    <text evidence="14">The sequence shown here is derived from an EMBL/GenBank/DDBJ whole genome shotgun (WGS) entry which is preliminary data.</text>
</comment>
<dbReference type="Pfam" id="PF24538">
    <property type="entry name" value="DUF7599"/>
    <property type="match status" value="1"/>
</dbReference>
<keyword evidence="2" id="KW-0597">Phosphoprotein</keyword>
<dbReference type="CDD" id="cd16169">
    <property type="entry name" value="Tau138_eWH"/>
    <property type="match status" value="1"/>
</dbReference>
<reference evidence="14" key="1">
    <citation type="submission" date="2023-05" db="EMBL/GenBank/DDBJ databases">
        <title>Genome and transcriptome analyses reveal genes involved in the formation of fine ridges on petal epidermal cells in Hibiscus trionum.</title>
        <authorList>
            <person name="Koshimizu S."/>
            <person name="Masuda S."/>
            <person name="Ishii T."/>
            <person name="Shirasu K."/>
            <person name="Hoshino A."/>
            <person name="Arita M."/>
        </authorList>
    </citation>
    <scope>NUCLEOTIDE SEQUENCE</scope>
    <source>
        <strain evidence="14">Hamamatsu line</strain>
    </source>
</reference>
<dbReference type="Pfam" id="PF24101">
    <property type="entry name" value="WHD_GTF3C1"/>
    <property type="match status" value="1"/>
</dbReference>
<dbReference type="GO" id="GO:0003677">
    <property type="term" value="F:DNA binding"/>
    <property type="evidence" value="ECO:0007669"/>
    <property type="project" value="UniProtKB-KW"/>
</dbReference>
<dbReference type="InterPro" id="IPR044210">
    <property type="entry name" value="Tfc3-like"/>
</dbReference>
<evidence type="ECO:0000256" key="5">
    <source>
        <dbReference type="ARBA" id="ARBA00023242"/>
    </source>
</evidence>
<feature type="compositionally biased region" description="Basic and acidic residues" evidence="6">
    <location>
        <begin position="1012"/>
        <end position="1031"/>
    </location>
</feature>
<dbReference type="InterPro" id="IPR035625">
    <property type="entry name" value="Tfc3-like_eWH"/>
</dbReference>
<dbReference type="GO" id="GO:0006384">
    <property type="term" value="P:transcription initiation at RNA polymerase III promoter"/>
    <property type="evidence" value="ECO:0007669"/>
    <property type="project" value="InterPro"/>
</dbReference>
<evidence type="ECO:0000256" key="4">
    <source>
        <dbReference type="ARBA" id="ARBA00023163"/>
    </source>
</evidence>
<dbReference type="InterPro" id="IPR056063">
    <property type="entry name" value="DUF7646"/>
</dbReference>
<keyword evidence="3" id="KW-0238">DNA-binding</keyword>
<dbReference type="EMBL" id="BSYR01000010">
    <property type="protein sequence ID" value="GMI72375.1"/>
    <property type="molecule type" value="Genomic_DNA"/>
</dbReference>
<evidence type="ECO:0000259" key="11">
    <source>
        <dbReference type="Pfam" id="PF24655"/>
    </source>
</evidence>
<dbReference type="Pfam" id="PF04182">
    <property type="entry name" value="B-block_TFIIIC"/>
    <property type="match status" value="1"/>
</dbReference>
<feature type="region of interest" description="Disordered" evidence="6">
    <location>
        <begin position="1002"/>
        <end position="1034"/>
    </location>
</feature>
<dbReference type="Gene3D" id="1.10.10.10">
    <property type="entry name" value="Winged helix-like DNA-binding domain superfamily/Winged helix DNA-binding domain"/>
    <property type="match status" value="1"/>
</dbReference>
<feature type="domain" description="GTF3C1 extended winged-helix" evidence="9">
    <location>
        <begin position="498"/>
        <end position="604"/>
    </location>
</feature>
<dbReference type="InterPro" id="IPR056428">
    <property type="entry name" value="WH_GTF3C1"/>
</dbReference>
<feature type="domain" description="DUF7645" evidence="11">
    <location>
        <begin position="873"/>
        <end position="931"/>
    </location>
</feature>
<evidence type="ECO:0008006" key="16">
    <source>
        <dbReference type="Google" id="ProtNLM"/>
    </source>
</evidence>
<feature type="domain" description="DUF7647" evidence="13">
    <location>
        <begin position="690"/>
        <end position="871"/>
    </location>
</feature>
<dbReference type="Pfam" id="PF24657">
    <property type="entry name" value="DUF7646"/>
    <property type="match status" value="1"/>
</dbReference>
<feature type="domain" description="DUF7599" evidence="10">
    <location>
        <begin position="213"/>
        <end position="297"/>
    </location>
</feature>
<dbReference type="InterPro" id="IPR036390">
    <property type="entry name" value="WH_DNA-bd_sf"/>
</dbReference>
<evidence type="ECO:0000256" key="6">
    <source>
        <dbReference type="SAM" id="MobiDB-lite"/>
    </source>
</evidence>
<feature type="domain" description="DUF7646" evidence="12">
    <location>
        <begin position="311"/>
        <end position="392"/>
    </location>
</feature>
<keyword evidence="5" id="KW-0539">Nucleus</keyword>
<dbReference type="Pfam" id="PF24655">
    <property type="entry name" value="DUF7645"/>
    <property type="match status" value="1"/>
</dbReference>
<dbReference type="InterPro" id="IPR056020">
    <property type="entry name" value="DUF7599"/>
</dbReference>
<organism evidence="14 15">
    <name type="scientific">Hibiscus trionum</name>
    <name type="common">Flower of an hour</name>
    <dbReference type="NCBI Taxonomy" id="183268"/>
    <lineage>
        <taxon>Eukaryota</taxon>
        <taxon>Viridiplantae</taxon>
        <taxon>Streptophyta</taxon>
        <taxon>Embryophyta</taxon>
        <taxon>Tracheophyta</taxon>
        <taxon>Spermatophyta</taxon>
        <taxon>Magnoliopsida</taxon>
        <taxon>eudicotyledons</taxon>
        <taxon>Gunneridae</taxon>
        <taxon>Pentapetalae</taxon>
        <taxon>rosids</taxon>
        <taxon>malvids</taxon>
        <taxon>Malvales</taxon>
        <taxon>Malvaceae</taxon>
        <taxon>Malvoideae</taxon>
        <taxon>Hibiscus</taxon>
    </lineage>
</organism>
<evidence type="ECO:0000313" key="14">
    <source>
        <dbReference type="EMBL" id="GMI72375.1"/>
    </source>
</evidence>
<evidence type="ECO:0000259" key="7">
    <source>
        <dbReference type="Pfam" id="PF04182"/>
    </source>
</evidence>
<dbReference type="Pfam" id="PF24658">
    <property type="entry name" value="DUF7647"/>
    <property type="match status" value="1"/>
</dbReference>
<dbReference type="GO" id="GO:0005634">
    <property type="term" value="C:nucleus"/>
    <property type="evidence" value="ECO:0007669"/>
    <property type="project" value="UniProtKB-SubCell"/>
</dbReference>
<dbReference type="InterPro" id="IPR007309">
    <property type="entry name" value="TFIIIC_Bblock-bd"/>
</dbReference>
<dbReference type="Proteomes" id="UP001165190">
    <property type="component" value="Unassembled WGS sequence"/>
</dbReference>